<dbReference type="AlphaFoldDB" id="R0JXQ3"/>
<feature type="non-terminal residue" evidence="7">
    <location>
        <position position="160"/>
    </location>
</feature>
<keyword evidence="8" id="KW-1185">Reference proteome</keyword>
<dbReference type="InterPro" id="IPR001650">
    <property type="entry name" value="Helicase_C-like"/>
</dbReference>
<dbReference type="HOGENOM" id="CLU_1656400_0_0_1"/>
<dbReference type="RefSeq" id="XP_008026647.1">
    <property type="nucleotide sequence ID" value="XM_008028456.1"/>
</dbReference>
<evidence type="ECO:0000256" key="5">
    <source>
        <dbReference type="ARBA" id="ARBA00034808"/>
    </source>
</evidence>
<dbReference type="Gene3D" id="3.40.50.300">
    <property type="entry name" value="P-loop containing nucleotide triphosphate hydrolases"/>
    <property type="match status" value="1"/>
</dbReference>
<dbReference type="InterPro" id="IPR027417">
    <property type="entry name" value="P-loop_NTPase"/>
</dbReference>
<dbReference type="SUPFAM" id="SSF52540">
    <property type="entry name" value="P-loop containing nucleoside triphosphate hydrolases"/>
    <property type="match status" value="1"/>
</dbReference>
<reference evidence="7 8" key="2">
    <citation type="journal article" date="2013" name="PLoS Genet.">
        <title>Comparative genome structure, secondary metabolite, and effector coding capacity across Cochliobolus pathogens.</title>
        <authorList>
            <person name="Condon B.J."/>
            <person name="Leng Y."/>
            <person name="Wu D."/>
            <person name="Bushley K.E."/>
            <person name="Ohm R.A."/>
            <person name="Otillar R."/>
            <person name="Martin J."/>
            <person name="Schackwitz W."/>
            <person name="Grimwood J."/>
            <person name="MohdZainudin N."/>
            <person name="Xue C."/>
            <person name="Wang R."/>
            <person name="Manning V.A."/>
            <person name="Dhillon B."/>
            <person name="Tu Z.J."/>
            <person name="Steffenson B.J."/>
            <person name="Salamov A."/>
            <person name="Sun H."/>
            <person name="Lowry S."/>
            <person name="LaButti K."/>
            <person name="Han J."/>
            <person name="Copeland A."/>
            <person name="Lindquist E."/>
            <person name="Barry K."/>
            <person name="Schmutz J."/>
            <person name="Baker S.E."/>
            <person name="Ciuffetti L.M."/>
            <person name="Grigoriev I.V."/>
            <person name="Zhong S."/>
            <person name="Turgeon B.G."/>
        </authorList>
    </citation>
    <scope>NUCLEOTIDE SEQUENCE [LARGE SCALE GENOMIC DNA]</scope>
    <source>
        <strain evidence="8">28A</strain>
    </source>
</reference>
<proteinExistence type="inferred from homology"/>
<dbReference type="PANTHER" id="PTHR13710:SF105">
    <property type="entry name" value="ATP-DEPENDENT DNA HELICASE Q1"/>
    <property type="match status" value="1"/>
</dbReference>
<sequence>GQVIVYCGTIARTQQMGKVLGAACYYRAVGTVEEKKKIVGELTSGQRQVFAATNALGLGVDAPRIRAVVHVGGVQQMRQYAQESGRAGRDGEKSEAIIMRGYQIRGRKKVFVRAEGGEVEEDMQLFVEGSGCMRAVLDWAMDGEERGMCKGDEVACQRCQ</sequence>
<dbReference type="eggNOG" id="KOG0352">
    <property type="taxonomic scope" value="Eukaryota"/>
</dbReference>
<dbReference type="EMBL" id="KB908648">
    <property type="protein sequence ID" value="EOA85688.1"/>
    <property type="molecule type" value="Genomic_DNA"/>
</dbReference>
<dbReference type="GO" id="GO:0009378">
    <property type="term" value="F:four-way junction helicase activity"/>
    <property type="evidence" value="ECO:0007669"/>
    <property type="project" value="TreeGrafter"/>
</dbReference>
<protein>
    <recommendedName>
        <fullName evidence="5">DNA 3'-5' helicase</fullName>
        <ecNumber evidence="5">5.6.2.4</ecNumber>
    </recommendedName>
</protein>
<evidence type="ECO:0000256" key="4">
    <source>
        <dbReference type="ARBA" id="ARBA00034617"/>
    </source>
</evidence>
<dbReference type="EC" id="5.6.2.4" evidence="5"/>
<dbReference type="STRING" id="671987.R0JXQ3"/>
<dbReference type="PROSITE" id="PS51194">
    <property type="entry name" value="HELICASE_CTER"/>
    <property type="match status" value="1"/>
</dbReference>
<evidence type="ECO:0000259" key="6">
    <source>
        <dbReference type="PROSITE" id="PS51194"/>
    </source>
</evidence>
<dbReference type="Proteomes" id="UP000016935">
    <property type="component" value="Unassembled WGS sequence"/>
</dbReference>
<feature type="domain" description="Helicase C-terminal" evidence="6">
    <location>
        <begin position="1"/>
        <end position="131"/>
    </location>
</feature>
<dbReference type="GO" id="GO:0005694">
    <property type="term" value="C:chromosome"/>
    <property type="evidence" value="ECO:0007669"/>
    <property type="project" value="TreeGrafter"/>
</dbReference>
<keyword evidence="3" id="KW-0413">Isomerase</keyword>
<reference evidence="7 8" key="1">
    <citation type="journal article" date="2012" name="PLoS Pathog.">
        <title>Diverse lifestyles and strategies of plant pathogenesis encoded in the genomes of eighteen Dothideomycetes fungi.</title>
        <authorList>
            <person name="Ohm R.A."/>
            <person name="Feau N."/>
            <person name="Henrissat B."/>
            <person name="Schoch C.L."/>
            <person name="Horwitz B.A."/>
            <person name="Barry K.W."/>
            <person name="Condon B.J."/>
            <person name="Copeland A.C."/>
            <person name="Dhillon B."/>
            <person name="Glaser F."/>
            <person name="Hesse C.N."/>
            <person name="Kosti I."/>
            <person name="LaButti K."/>
            <person name="Lindquist E.A."/>
            <person name="Lucas S."/>
            <person name="Salamov A.A."/>
            <person name="Bradshaw R.E."/>
            <person name="Ciuffetti L."/>
            <person name="Hamelin R.C."/>
            <person name="Kema G.H.J."/>
            <person name="Lawrence C."/>
            <person name="Scott J.A."/>
            <person name="Spatafora J.W."/>
            <person name="Turgeon B.G."/>
            <person name="de Wit P.J.G.M."/>
            <person name="Zhong S."/>
            <person name="Goodwin S.B."/>
            <person name="Grigoriev I.V."/>
        </authorList>
    </citation>
    <scope>NUCLEOTIDE SEQUENCE [LARGE SCALE GENOMIC DNA]</scope>
    <source>
        <strain evidence="8">28A</strain>
    </source>
</reference>
<evidence type="ECO:0000256" key="3">
    <source>
        <dbReference type="ARBA" id="ARBA00023235"/>
    </source>
</evidence>
<dbReference type="PANTHER" id="PTHR13710">
    <property type="entry name" value="DNA HELICASE RECQ FAMILY MEMBER"/>
    <property type="match status" value="1"/>
</dbReference>
<dbReference type="GO" id="GO:0000724">
    <property type="term" value="P:double-strand break repair via homologous recombination"/>
    <property type="evidence" value="ECO:0007669"/>
    <property type="project" value="TreeGrafter"/>
</dbReference>
<dbReference type="GO" id="GO:0003677">
    <property type="term" value="F:DNA binding"/>
    <property type="evidence" value="ECO:0007669"/>
    <property type="project" value="UniProtKB-KW"/>
</dbReference>
<feature type="non-terminal residue" evidence="7">
    <location>
        <position position="1"/>
    </location>
</feature>
<evidence type="ECO:0000256" key="1">
    <source>
        <dbReference type="ARBA" id="ARBA00005446"/>
    </source>
</evidence>
<dbReference type="GO" id="GO:0005737">
    <property type="term" value="C:cytoplasm"/>
    <property type="evidence" value="ECO:0007669"/>
    <property type="project" value="TreeGrafter"/>
</dbReference>
<accession>R0JXQ3</accession>
<comment type="similarity">
    <text evidence="1">Belongs to the helicase family. RecQ subfamily.</text>
</comment>
<organism evidence="7 8">
    <name type="scientific">Exserohilum turcicum (strain 28A)</name>
    <name type="common">Northern leaf blight fungus</name>
    <name type="synonym">Setosphaeria turcica</name>
    <dbReference type="NCBI Taxonomy" id="671987"/>
    <lineage>
        <taxon>Eukaryota</taxon>
        <taxon>Fungi</taxon>
        <taxon>Dikarya</taxon>
        <taxon>Ascomycota</taxon>
        <taxon>Pezizomycotina</taxon>
        <taxon>Dothideomycetes</taxon>
        <taxon>Pleosporomycetidae</taxon>
        <taxon>Pleosporales</taxon>
        <taxon>Pleosporineae</taxon>
        <taxon>Pleosporaceae</taxon>
        <taxon>Exserohilum</taxon>
    </lineage>
</organism>
<keyword evidence="2" id="KW-0238">DNA-binding</keyword>
<dbReference type="SMART" id="SM00490">
    <property type="entry name" value="HELICc"/>
    <property type="match status" value="1"/>
</dbReference>
<evidence type="ECO:0000256" key="2">
    <source>
        <dbReference type="ARBA" id="ARBA00023125"/>
    </source>
</evidence>
<comment type="catalytic activity">
    <reaction evidence="4">
        <text>Couples ATP hydrolysis with the unwinding of duplex DNA by translocating in the 3'-5' direction.</text>
        <dbReference type="EC" id="5.6.2.4"/>
    </reaction>
</comment>
<name>R0JXQ3_EXST2</name>
<evidence type="ECO:0000313" key="7">
    <source>
        <dbReference type="EMBL" id="EOA85688.1"/>
    </source>
</evidence>
<gene>
    <name evidence="7" type="ORF">SETTUDRAFT_70449</name>
</gene>
<dbReference type="GeneID" id="19405356"/>
<dbReference type="Pfam" id="PF00271">
    <property type="entry name" value="Helicase_C"/>
    <property type="match status" value="1"/>
</dbReference>
<evidence type="ECO:0000313" key="8">
    <source>
        <dbReference type="Proteomes" id="UP000016935"/>
    </source>
</evidence>
<dbReference type="OrthoDB" id="10261556at2759"/>
<dbReference type="GO" id="GO:0043138">
    <property type="term" value="F:3'-5' DNA helicase activity"/>
    <property type="evidence" value="ECO:0007669"/>
    <property type="project" value="UniProtKB-EC"/>
</dbReference>